<dbReference type="InterPro" id="IPR017096">
    <property type="entry name" value="BTB-kelch_protein"/>
</dbReference>
<dbReference type="SMART" id="SM00875">
    <property type="entry name" value="BACK"/>
    <property type="match status" value="1"/>
</dbReference>
<dbReference type="PANTHER" id="PTHR45632:SF5">
    <property type="entry name" value="KELCH-LIKE PROTEIN 22"/>
    <property type="match status" value="1"/>
</dbReference>
<dbReference type="Pfam" id="PF01344">
    <property type="entry name" value="Kelch_1"/>
    <property type="match status" value="1"/>
</dbReference>
<sequence length="620" mass="69939">MASNQRRNGPGNRVRLQKLDIREHCTCNNDDHPESQESFLFKEEIHSAQVLSGLNNLRQSESFCDVTLCVDGQDFPCHRILLASVSAYFHAMFSGELAESRQDRVSINGVEAAMIELLIGYAYTSEILIARTNVQSLLSAANLLQVLPVRDACCSFMERNMDEANCIGIHCFAETHACPNLQQMAKAYVLQHFQKVSMREEFLGLSQSKLIEFILDDDIWVDSEEQVFEAAMRWYTHNVQDRESDFQEVLKHVRLPLCSPYYLYDCVRTQEVIRQSVECQELVEQATKYHLLPDRRVELRTSRTQPRKAAGIQEVIILVGGEDDKVVLRSVESYDPVSFKWKTLACLPFAVSKHGLVVTGNNLIYMCGGEFPDGSASGSMWRYDPNFDTWQEMASMHTPRSELGLAVLDGYIYAVGGWEGQQRLDSMERYNASTNSWDFMAPMTLAVTSPAVAALFGRLYITGGAVLEDGDGIDLVQCYDPWKNLWAVMSPMLIPRSGSAACAVNSMIYVIGKWVHASTENTNKAEAYDPLTNKWTSVAAMEEKRYRPGAAVINGMIYVCGGEEGWDRYHSSIERYDPKRNCWEEVGEMPTSRSSLSCVPLTVPLTAQRDGFSSHRCHRD</sequence>
<dbReference type="Gene3D" id="3.30.710.10">
    <property type="entry name" value="Potassium Channel Kv1.1, Chain A"/>
    <property type="match status" value="1"/>
</dbReference>
<keyword evidence="2" id="KW-0677">Repeat</keyword>
<dbReference type="Proteomes" id="UP000695022">
    <property type="component" value="Unplaced"/>
</dbReference>
<accession>A0ABM1F392</accession>
<dbReference type="InterPro" id="IPR011705">
    <property type="entry name" value="BACK"/>
</dbReference>
<dbReference type="PROSITE" id="PS50097">
    <property type="entry name" value="BTB"/>
    <property type="match status" value="1"/>
</dbReference>
<dbReference type="SUPFAM" id="SSF54695">
    <property type="entry name" value="POZ domain"/>
    <property type="match status" value="1"/>
</dbReference>
<dbReference type="PANTHER" id="PTHR45632">
    <property type="entry name" value="LD33804P"/>
    <property type="match status" value="1"/>
</dbReference>
<dbReference type="Pfam" id="PF07707">
    <property type="entry name" value="BACK"/>
    <property type="match status" value="1"/>
</dbReference>
<dbReference type="Gene3D" id="1.25.40.420">
    <property type="match status" value="1"/>
</dbReference>
<name>A0ABM1F392_PRICU</name>
<dbReference type="Pfam" id="PF00651">
    <property type="entry name" value="BTB"/>
    <property type="match status" value="1"/>
</dbReference>
<dbReference type="InterPro" id="IPR006652">
    <property type="entry name" value="Kelch_1"/>
</dbReference>
<keyword evidence="4" id="KW-1185">Reference proteome</keyword>
<evidence type="ECO:0000259" key="3">
    <source>
        <dbReference type="PROSITE" id="PS50097"/>
    </source>
</evidence>
<gene>
    <name evidence="5" type="primary">LOC106818755</name>
</gene>
<proteinExistence type="predicted"/>
<evidence type="ECO:0000256" key="1">
    <source>
        <dbReference type="ARBA" id="ARBA00022441"/>
    </source>
</evidence>
<dbReference type="SMART" id="SM00225">
    <property type="entry name" value="BTB"/>
    <property type="match status" value="1"/>
</dbReference>
<dbReference type="GeneID" id="106818755"/>
<feature type="domain" description="BTB" evidence="3">
    <location>
        <begin position="64"/>
        <end position="131"/>
    </location>
</feature>
<evidence type="ECO:0000313" key="4">
    <source>
        <dbReference type="Proteomes" id="UP000695022"/>
    </source>
</evidence>
<keyword evidence="1" id="KW-0880">Kelch repeat</keyword>
<dbReference type="PIRSF" id="PIRSF037037">
    <property type="entry name" value="Kelch-like_protein_gigaxonin"/>
    <property type="match status" value="1"/>
</dbReference>
<evidence type="ECO:0000313" key="5">
    <source>
        <dbReference type="RefSeq" id="XP_014678913.1"/>
    </source>
</evidence>
<dbReference type="InterPro" id="IPR011333">
    <property type="entry name" value="SKP1/BTB/POZ_sf"/>
</dbReference>
<organism evidence="4 5">
    <name type="scientific">Priapulus caudatus</name>
    <name type="common">Priapulid worm</name>
    <dbReference type="NCBI Taxonomy" id="37621"/>
    <lineage>
        <taxon>Eukaryota</taxon>
        <taxon>Metazoa</taxon>
        <taxon>Ecdysozoa</taxon>
        <taxon>Scalidophora</taxon>
        <taxon>Priapulida</taxon>
        <taxon>Priapulimorpha</taxon>
        <taxon>Priapulimorphida</taxon>
        <taxon>Priapulidae</taxon>
        <taxon>Priapulus</taxon>
    </lineage>
</organism>
<dbReference type="Pfam" id="PF24681">
    <property type="entry name" value="Kelch_KLHDC2_KLHL20_DRC7"/>
    <property type="match status" value="1"/>
</dbReference>
<reference evidence="5" key="1">
    <citation type="submission" date="2025-08" db="UniProtKB">
        <authorList>
            <consortium name="RefSeq"/>
        </authorList>
    </citation>
    <scope>IDENTIFICATION</scope>
</reference>
<dbReference type="InterPro" id="IPR000210">
    <property type="entry name" value="BTB/POZ_dom"/>
</dbReference>
<dbReference type="SUPFAM" id="SSF117281">
    <property type="entry name" value="Kelch motif"/>
    <property type="match status" value="1"/>
</dbReference>
<protein>
    <submittedName>
        <fullName evidence="5">Kelch-like protein diablo isoform X3</fullName>
    </submittedName>
</protein>
<dbReference type="InterPro" id="IPR015915">
    <property type="entry name" value="Kelch-typ_b-propeller"/>
</dbReference>
<dbReference type="SMART" id="SM00612">
    <property type="entry name" value="Kelch"/>
    <property type="match status" value="6"/>
</dbReference>
<dbReference type="RefSeq" id="XP_014678913.1">
    <property type="nucleotide sequence ID" value="XM_014823427.1"/>
</dbReference>
<evidence type="ECO:0000256" key="2">
    <source>
        <dbReference type="ARBA" id="ARBA00022737"/>
    </source>
</evidence>
<dbReference type="Gene3D" id="2.120.10.80">
    <property type="entry name" value="Kelch-type beta propeller"/>
    <property type="match status" value="2"/>
</dbReference>